<dbReference type="AlphaFoldDB" id="A0A0J1BDQ4"/>
<dbReference type="Proteomes" id="UP000036367">
    <property type="component" value="Unassembled WGS sequence"/>
</dbReference>
<gene>
    <name evidence="1" type="ORF">RISK_003016</name>
</gene>
<proteinExistence type="predicted"/>
<sequence>MAGPGVSRLGVVSLCRSTSEVDALSFGKRYRSAGGDG</sequence>
<dbReference type="EMBL" id="LECT01000025">
    <property type="protein sequence ID" value="KLU04748.1"/>
    <property type="molecule type" value="Genomic_DNA"/>
</dbReference>
<accession>A0A0J1BDQ4</accession>
<evidence type="ECO:0000313" key="1">
    <source>
        <dbReference type="EMBL" id="KLU04748.1"/>
    </source>
</evidence>
<protein>
    <submittedName>
        <fullName evidence="1">Uncharacterized protein</fullName>
    </submittedName>
</protein>
<name>A0A0J1BDQ4_RHOIS</name>
<evidence type="ECO:0000313" key="2">
    <source>
        <dbReference type="Proteomes" id="UP000036367"/>
    </source>
</evidence>
<comment type="caution">
    <text evidence="1">The sequence shown here is derived from an EMBL/GenBank/DDBJ whole genome shotgun (WGS) entry which is preliminary data.</text>
</comment>
<keyword evidence="2" id="KW-1185">Reference proteome</keyword>
<organism evidence="1 2">
    <name type="scientific">Rhodopirellula islandica</name>
    <dbReference type="NCBI Taxonomy" id="595434"/>
    <lineage>
        <taxon>Bacteria</taxon>
        <taxon>Pseudomonadati</taxon>
        <taxon>Planctomycetota</taxon>
        <taxon>Planctomycetia</taxon>
        <taxon>Pirellulales</taxon>
        <taxon>Pirellulaceae</taxon>
        <taxon>Rhodopirellula</taxon>
    </lineage>
</organism>
<reference evidence="1" key="1">
    <citation type="submission" date="2015-05" db="EMBL/GenBank/DDBJ databases">
        <title>Permanent draft genome of Rhodopirellula islandicus K833.</title>
        <authorList>
            <person name="Kizina J."/>
            <person name="Richter M."/>
            <person name="Glockner F.O."/>
            <person name="Harder J."/>
        </authorList>
    </citation>
    <scope>NUCLEOTIDE SEQUENCE [LARGE SCALE GENOMIC DNA]</scope>
    <source>
        <strain evidence="1">K833</strain>
    </source>
</reference>